<feature type="compositionally biased region" description="Polar residues" evidence="1">
    <location>
        <begin position="1"/>
        <end position="10"/>
    </location>
</feature>
<feature type="region of interest" description="Disordered" evidence="1">
    <location>
        <begin position="1"/>
        <end position="20"/>
    </location>
</feature>
<evidence type="ECO:0000313" key="3">
    <source>
        <dbReference type="Proteomes" id="UP000515465"/>
    </source>
</evidence>
<evidence type="ECO:0000313" key="2">
    <source>
        <dbReference type="EMBL" id="QND61673.1"/>
    </source>
</evidence>
<proteinExistence type="predicted"/>
<gene>
    <name evidence="2" type="ORF">HB778_36050</name>
</gene>
<evidence type="ECO:0008006" key="4">
    <source>
        <dbReference type="Google" id="ProtNLM"/>
    </source>
</evidence>
<organism evidence="2 3">
    <name type="scientific">Mesorhizobium huakuii</name>
    <dbReference type="NCBI Taxonomy" id="28104"/>
    <lineage>
        <taxon>Bacteria</taxon>
        <taxon>Pseudomonadati</taxon>
        <taxon>Pseudomonadota</taxon>
        <taxon>Alphaproteobacteria</taxon>
        <taxon>Hyphomicrobiales</taxon>
        <taxon>Phyllobacteriaceae</taxon>
        <taxon>Mesorhizobium</taxon>
    </lineage>
</organism>
<dbReference type="EMBL" id="CP050297">
    <property type="protein sequence ID" value="QND61673.1"/>
    <property type="molecule type" value="Genomic_DNA"/>
</dbReference>
<geneLocation type="plasmid" evidence="2 3">
    <name>p_2</name>
</geneLocation>
<dbReference type="AlphaFoldDB" id="A0A7G6T4J1"/>
<accession>A0A7G6T4J1</accession>
<name>A0A7G6T4J1_9HYPH</name>
<dbReference type="Proteomes" id="UP000515465">
    <property type="component" value="Plasmid p_2"/>
</dbReference>
<protein>
    <recommendedName>
        <fullName evidence="4">Ubiquitin-like domain-containing protein</fullName>
    </recommendedName>
</protein>
<dbReference type="RefSeq" id="WP_183465384.1">
    <property type="nucleotide sequence ID" value="NZ_CP050297.1"/>
</dbReference>
<keyword evidence="2" id="KW-0614">Plasmid</keyword>
<evidence type="ECO:0000256" key="1">
    <source>
        <dbReference type="SAM" id="MobiDB-lite"/>
    </source>
</evidence>
<sequence length="98" mass="10809">MSQDNKSPGENSGKDHNDDDVVLEIATPNGVFRGTFDKNEKVEKVIKEVVKDRDLAEGDAFELYYGDVHLEPVNRPLVSFGLKKGRYKLTLVATGSGV</sequence>
<reference evidence="3" key="1">
    <citation type="journal article" date="2020" name="Mol. Plant Microbe">
        <title>Rhizobial microsymbionts of the narrowly endemic Oxytropis species growing in Kamchatka are characterized by significant genetic diversity and possess a set of genes that are associated with T3SS and T6SS secretion systems and can affect the development of symbiosis.</title>
        <authorList>
            <person name="Safronova V."/>
            <person name="Guro P."/>
            <person name="Sazanova A."/>
            <person name="Kuznetsova I."/>
            <person name="Belimov A."/>
            <person name="Yakubov V."/>
            <person name="Chirak E."/>
            <person name="Afonin A."/>
            <person name="Gogolev Y."/>
            <person name="Andronov E."/>
            <person name="Tikhonovich I."/>
        </authorList>
    </citation>
    <scope>NUCLEOTIDE SEQUENCE [LARGE SCALE GENOMIC DNA]</scope>
    <source>
        <strain evidence="3">583</strain>
        <plasmid evidence="3">p_2</plasmid>
    </source>
</reference>